<gene>
    <name evidence="2" type="ORF">BC751_3646</name>
</gene>
<sequence length="170" mass="20044">MGINKNNIEIYCVDQLNNWVLKSQKSAIYETIFGIFAVGLFSILMFQKSNGNYLWFLLGVLGMMFYLGLYTYGGSVRRGRIINNTVKSLSFENNIMKIRTFSFNILGLKNLPEKVIEINSEKFEIKNCDYPIMDKKTFKDKVICVLHDNDETYYFHRQFFPNKIDEYFNK</sequence>
<evidence type="ECO:0000313" key="3">
    <source>
        <dbReference type="Proteomes" id="UP000292209"/>
    </source>
</evidence>
<protein>
    <submittedName>
        <fullName evidence="2">Uncharacterized protein</fullName>
    </submittedName>
</protein>
<evidence type="ECO:0000313" key="2">
    <source>
        <dbReference type="EMBL" id="RZS98016.1"/>
    </source>
</evidence>
<organism evidence="2 3">
    <name type="scientific">Cecembia calidifontis</name>
    <dbReference type="NCBI Taxonomy" id="1187080"/>
    <lineage>
        <taxon>Bacteria</taxon>
        <taxon>Pseudomonadati</taxon>
        <taxon>Bacteroidota</taxon>
        <taxon>Cytophagia</taxon>
        <taxon>Cytophagales</taxon>
        <taxon>Cyclobacteriaceae</taxon>
        <taxon>Cecembia</taxon>
    </lineage>
</organism>
<keyword evidence="1" id="KW-0472">Membrane</keyword>
<proteinExistence type="predicted"/>
<reference evidence="2 3" key="1">
    <citation type="submission" date="2019-02" db="EMBL/GenBank/DDBJ databases">
        <title>Genomic Encyclopedia of Archaeal and Bacterial Type Strains, Phase II (KMG-II): from individual species to whole genera.</title>
        <authorList>
            <person name="Goeker M."/>
        </authorList>
    </citation>
    <scope>NUCLEOTIDE SEQUENCE [LARGE SCALE GENOMIC DNA]</scope>
    <source>
        <strain evidence="2 3">DSM 21411</strain>
    </source>
</reference>
<dbReference type="AlphaFoldDB" id="A0A4Q7PCE3"/>
<keyword evidence="3" id="KW-1185">Reference proteome</keyword>
<dbReference type="Proteomes" id="UP000292209">
    <property type="component" value="Unassembled WGS sequence"/>
</dbReference>
<dbReference type="RefSeq" id="WP_130276788.1">
    <property type="nucleotide sequence ID" value="NZ_SGXG01000001.1"/>
</dbReference>
<evidence type="ECO:0000256" key="1">
    <source>
        <dbReference type="SAM" id="Phobius"/>
    </source>
</evidence>
<name>A0A4Q7PCE3_9BACT</name>
<comment type="caution">
    <text evidence="2">The sequence shown here is derived from an EMBL/GenBank/DDBJ whole genome shotgun (WGS) entry which is preliminary data.</text>
</comment>
<feature type="transmembrane region" description="Helical" evidence="1">
    <location>
        <begin position="27"/>
        <end position="47"/>
    </location>
</feature>
<keyword evidence="1" id="KW-1133">Transmembrane helix</keyword>
<dbReference type="EMBL" id="SGXG01000001">
    <property type="protein sequence ID" value="RZS98016.1"/>
    <property type="molecule type" value="Genomic_DNA"/>
</dbReference>
<feature type="transmembrane region" description="Helical" evidence="1">
    <location>
        <begin position="53"/>
        <end position="72"/>
    </location>
</feature>
<accession>A0A4Q7PCE3</accession>
<keyword evidence="1" id="KW-0812">Transmembrane</keyword>